<dbReference type="Proteomes" id="UP000281915">
    <property type="component" value="Unassembled WGS sequence"/>
</dbReference>
<feature type="transmembrane region" description="Helical" evidence="8">
    <location>
        <begin position="215"/>
        <end position="236"/>
    </location>
</feature>
<feature type="transmembrane region" description="Helical" evidence="8">
    <location>
        <begin position="184"/>
        <end position="203"/>
    </location>
</feature>
<dbReference type="PANTHER" id="PTHR34975">
    <property type="entry name" value="SPORE GERMINATION PROTEIN A2"/>
    <property type="match status" value="1"/>
</dbReference>
<evidence type="ECO:0000256" key="5">
    <source>
        <dbReference type="ARBA" id="ARBA00022692"/>
    </source>
</evidence>
<feature type="transmembrane region" description="Helical" evidence="8">
    <location>
        <begin position="12"/>
        <end position="34"/>
    </location>
</feature>
<keyword evidence="7 8" id="KW-0472">Membrane</keyword>
<dbReference type="Pfam" id="PF03845">
    <property type="entry name" value="Spore_permease"/>
    <property type="match status" value="1"/>
</dbReference>
<name>A0A3M8CQH8_9BACL</name>
<dbReference type="NCBIfam" id="TIGR00912">
    <property type="entry name" value="2A0309"/>
    <property type="match status" value="1"/>
</dbReference>
<keyword evidence="3" id="KW-0813">Transport</keyword>
<feature type="transmembrane region" description="Helical" evidence="8">
    <location>
        <begin position="332"/>
        <end position="353"/>
    </location>
</feature>
<organism evidence="9 10">
    <name type="scientific">Brevibacillus panacihumi</name>
    <dbReference type="NCBI Taxonomy" id="497735"/>
    <lineage>
        <taxon>Bacteria</taxon>
        <taxon>Bacillati</taxon>
        <taxon>Bacillota</taxon>
        <taxon>Bacilli</taxon>
        <taxon>Bacillales</taxon>
        <taxon>Paenibacillaceae</taxon>
        <taxon>Brevibacillus</taxon>
    </lineage>
</organism>
<feature type="transmembrane region" description="Helical" evidence="8">
    <location>
        <begin position="145"/>
        <end position="164"/>
    </location>
</feature>
<dbReference type="PANTHER" id="PTHR34975:SF2">
    <property type="entry name" value="SPORE GERMINATION PROTEIN A2"/>
    <property type="match status" value="1"/>
</dbReference>
<evidence type="ECO:0000313" key="9">
    <source>
        <dbReference type="EMBL" id="RNB78036.1"/>
    </source>
</evidence>
<evidence type="ECO:0000256" key="2">
    <source>
        <dbReference type="ARBA" id="ARBA00007998"/>
    </source>
</evidence>
<evidence type="ECO:0000256" key="1">
    <source>
        <dbReference type="ARBA" id="ARBA00004141"/>
    </source>
</evidence>
<feature type="transmembrane region" description="Helical" evidence="8">
    <location>
        <begin position="120"/>
        <end position="138"/>
    </location>
</feature>
<dbReference type="AlphaFoldDB" id="A0A3M8CQH8"/>
<comment type="similarity">
    <text evidence="2">Belongs to the amino acid-polyamine-organocation (APC) superfamily. Spore germination protein (SGP) (TC 2.A.3.9) family.</text>
</comment>
<evidence type="ECO:0000256" key="3">
    <source>
        <dbReference type="ARBA" id="ARBA00022448"/>
    </source>
</evidence>
<keyword evidence="4" id="KW-0309">Germination</keyword>
<sequence>MKLDGKIGIGQTIMLFMLTVGITNHVTVIPLLLSAAGRDAWLSVLIGAIPFVGWACLLAFITSHLRQESLHAWIKRTQSKWARNLLLGPVVFALYMMALVHLIDTQTWTTVNYLPRTPEWFTALVLVVFCVIAAYGGISPLGITSGVILPFVSILGFFIAFGNIPKKDYTLLLPFLQNGMEPVLHGLVYVGGGFTEMIIVLLLQHHVRKPLRLAHYIAMLIIAIVLTLSPLTGAIAEFGPIESTRQRFPAFEQWRLLSIGKNFENMEFFAIYQWLSGSFIRISLCLFLMVELMEIINPHKKIYTLVFLGFSMIAFTSLPFSDMHFMTFLSKVYYPLFMTLILVITLCIAGLVLSNRNRKRDTNHGS</sequence>
<evidence type="ECO:0000256" key="7">
    <source>
        <dbReference type="ARBA" id="ARBA00023136"/>
    </source>
</evidence>
<gene>
    <name evidence="9" type="ORF">EDM58_12780</name>
</gene>
<feature type="transmembrane region" description="Helical" evidence="8">
    <location>
        <begin position="302"/>
        <end position="320"/>
    </location>
</feature>
<evidence type="ECO:0000256" key="8">
    <source>
        <dbReference type="SAM" id="Phobius"/>
    </source>
</evidence>
<proteinExistence type="inferred from homology"/>
<evidence type="ECO:0000256" key="6">
    <source>
        <dbReference type="ARBA" id="ARBA00022989"/>
    </source>
</evidence>
<dbReference type="GO" id="GO:0009847">
    <property type="term" value="P:spore germination"/>
    <property type="evidence" value="ECO:0007669"/>
    <property type="project" value="InterPro"/>
</dbReference>
<feature type="transmembrane region" description="Helical" evidence="8">
    <location>
        <begin position="81"/>
        <end position="100"/>
    </location>
</feature>
<dbReference type="InterPro" id="IPR004761">
    <property type="entry name" value="Spore_GerAB"/>
</dbReference>
<evidence type="ECO:0000256" key="4">
    <source>
        <dbReference type="ARBA" id="ARBA00022544"/>
    </source>
</evidence>
<feature type="transmembrane region" description="Helical" evidence="8">
    <location>
        <begin position="40"/>
        <end position="61"/>
    </location>
</feature>
<comment type="subcellular location">
    <subcellularLocation>
        <location evidence="1">Membrane</location>
        <topology evidence="1">Multi-pass membrane protein</topology>
    </subcellularLocation>
</comment>
<evidence type="ECO:0000313" key="10">
    <source>
        <dbReference type="Proteomes" id="UP000281915"/>
    </source>
</evidence>
<feature type="transmembrane region" description="Helical" evidence="8">
    <location>
        <begin position="271"/>
        <end position="290"/>
    </location>
</feature>
<comment type="caution">
    <text evidence="9">The sequence shown here is derived from an EMBL/GenBank/DDBJ whole genome shotgun (WGS) entry which is preliminary data.</text>
</comment>
<accession>A0A3M8CQH8</accession>
<reference evidence="9 10" key="1">
    <citation type="submission" date="2018-10" db="EMBL/GenBank/DDBJ databases">
        <title>Phylogenomics of Brevibacillus.</title>
        <authorList>
            <person name="Dunlap C."/>
        </authorList>
    </citation>
    <scope>NUCLEOTIDE SEQUENCE [LARGE SCALE GENOMIC DNA]</scope>
    <source>
        <strain evidence="9 10">JCM 15085</strain>
    </source>
</reference>
<keyword evidence="5 8" id="KW-0812">Transmembrane</keyword>
<dbReference type="GO" id="GO:0016020">
    <property type="term" value="C:membrane"/>
    <property type="evidence" value="ECO:0007669"/>
    <property type="project" value="UniProtKB-SubCell"/>
</dbReference>
<dbReference type="EMBL" id="RHHT01000027">
    <property type="protein sequence ID" value="RNB78036.1"/>
    <property type="molecule type" value="Genomic_DNA"/>
</dbReference>
<protein>
    <submittedName>
        <fullName evidence="9">Spore gernimation protein</fullName>
    </submittedName>
</protein>
<keyword evidence="6 8" id="KW-1133">Transmembrane helix</keyword>